<evidence type="ECO:0000313" key="3">
    <source>
        <dbReference type="EMBL" id="PZP30926.1"/>
    </source>
</evidence>
<sequence length="212" mass="21242">MFKSSLLAAAVLALALPAAQAGTVFDNLASSRDGSDPLLSYGPLADSFHTGSDAGYVLSSITALLKSGSADVVGDIRVSLLADNANTPGSVLATLGTLSSAAVSTADFASYVFTPANGVQLAADTTYWIAIEALSPNAVEWSWSGDLGATGVAGGYNYNALMGVSSNAAFAPYQMAVSVQAVPEPASVALLLGGLGLVGLWRNGRRGGTPAP</sequence>
<reference evidence="3 4" key="1">
    <citation type="submission" date="2017-08" db="EMBL/GenBank/DDBJ databases">
        <title>Infants hospitalized years apart are colonized by the same room-sourced microbial strains.</title>
        <authorList>
            <person name="Brooks B."/>
            <person name="Olm M.R."/>
            <person name="Firek B.A."/>
            <person name="Baker R."/>
            <person name="Thomas B.C."/>
            <person name="Morowitz M.J."/>
            <person name="Banfield J.F."/>
        </authorList>
    </citation>
    <scope>NUCLEOTIDE SEQUENCE [LARGE SCALE GENOMIC DNA]</scope>
    <source>
        <strain evidence="3">S2_012_000_R2_81</strain>
    </source>
</reference>
<dbReference type="NCBIfam" id="TIGR02595">
    <property type="entry name" value="PEP_CTERM"/>
    <property type="match status" value="1"/>
</dbReference>
<evidence type="ECO:0000256" key="1">
    <source>
        <dbReference type="SAM" id="SignalP"/>
    </source>
</evidence>
<gene>
    <name evidence="3" type="ORF">DI603_13405</name>
</gene>
<feature type="domain" description="Ice-binding protein C-terminal" evidence="2">
    <location>
        <begin position="181"/>
        <end position="206"/>
    </location>
</feature>
<feature type="chain" id="PRO_5015967995" description="Ice-binding protein C-terminal domain-containing protein" evidence="1">
    <location>
        <begin position="22"/>
        <end position="212"/>
    </location>
</feature>
<accession>A0A2W5FDU8</accession>
<keyword evidence="1" id="KW-0732">Signal</keyword>
<organism evidence="3 4">
    <name type="scientific">Roseateles depolymerans</name>
    <dbReference type="NCBI Taxonomy" id="76731"/>
    <lineage>
        <taxon>Bacteria</taxon>
        <taxon>Pseudomonadati</taxon>
        <taxon>Pseudomonadota</taxon>
        <taxon>Betaproteobacteria</taxon>
        <taxon>Burkholderiales</taxon>
        <taxon>Sphaerotilaceae</taxon>
        <taxon>Roseateles</taxon>
    </lineage>
</organism>
<proteinExistence type="predicted"/>
<dbReference type="AlphaFoldDB" id="A0A2W5FDU8"/>
<evidence type="ECO:0000259" key="2">
    <source>
        <dbReference type="Pfam" id="PF07589"/>
    </source>
</evidence>
<dbReference type="EMBL" id="QFOD01000012">
    <property type="protein sequence ID" value="PZP30926.1"/>
    <property type="molecule type" value="Genomic_DNA"/>
</dbReference>
<name>A0A2W5FDU8_9BURK</name>
<comment type="caution">
    <text evidence="3">The sequence shown here is derived from an EMBL/GenBank/DDBJ whole genome shotgun (WGS) entry which is preliminary data.</text>
</comment>
<dbReference type="InterPro" id="IPR013424">
    <property type="entry name" value="Ice-binding_C"/>
</dbReference>
<protein>
    <recommendedName>
        <fullName evidence="2">Ice-binding protein C-terminal domain-containing protein</fullName>
    </recommendedName>
</protein>
<feature type="signal peptide" evidence="1">
    <location>
        <begin position="1"/>
        <end position="21"/>
    </location>
</feature>
<dbReference type="NCBIfam" id="NF041539">
    <property type="entry name" value="choice_anch_R"/>
    <property type="match status" value="1"/>
</dbReference>
<dbReference type="Pfam" id="PF07589">
    <property type="entry name" value="PEP-CTERM"/>
    <property type="match status" value="1"/>
</dbReference>
<evidence type="ECO:0000313" key="4">
    <source>
        <dbReference type="Proteomes" id="UP000249633"/>
    </source>
</evidence>
<dbReference type="Proteomes" id="UP000249633">
    <property type="component" value="Unassembled WGS sequence"/>
</dbReference>